<evidence type="ECO:0000313" key="1">
    <source>
        <dbReference type="EMBL" id="KDR66130.1"/>
    </source>
</evidence>
<organism evidence="1 2">
    <name type="scientific">Galerina marginata (strain CBS 339.88)</name>
    <dbReference type="NCBI Taxonomy" id="685588"/>
    <lineage>
        <taxon>Eukaryota</taxon>
        <taxon>Fungi</taxon>
        <taxon>Dikarya</taxon>
        <taxon>Basidiomycota</taxon>
        <taxon>Agaricomycotina</taxon>
        <taxon>Agaricomycetes</taxon>
        <taxon>Agaricomycetidae</taxon>
        <taxon>Agaricales</taxon>
        <taxon>Agaricineae</taxon>
        <taxon>Strophariaceae</taxon>
        <taxon>Galerina</taxon>
    </lineage>
</organism>
<sequence>MYVFVFSSTIKIVQTGWLSCPIWFRETQKRRMRHFDHQPAPQIILRIVQLPPSGHANHSPGGLSKFTSELNLQSGRQKIRTSLLTGASDVGLSSLIELSYERVLSVSTIQRGPGNYCWRGAKTFGCSAGIITGDTNRMTFLPDRRERSSPEIKHLFTPQFHEDEFWSRPHGLQEAIIVARFICSYWCTKISLYLYSWFLAHIRPFGTEFTPFCPQTPVASNNFFTHEVGLFAVFDTGRLSMDQGSVLKWLVVYTMPLPIINLLWRIYFTSTNLWPWNFNFESWEALDKSTGIISTPSASENPLSSPSWPTHSRSLLRRQLLSPRMIAALQHALRAVRAQANALEGRASMPTSNFISRALSMARGIEVPSSGPAAVHGKCAVRNHMEERLLGDVQH</sequence>
<keyword evidence="2" id="KW-1185">Reference proteome</keyword>
<dbReference type="AlphaFoldDB" id="A0A067S5L7"/>
<evidence type="ECO:0000313" key="2">
    <source>
        <dbReference type="Proteomes" id="UP000027222"/>
    </source>
</evidence>
<dbReference type="Proteomes" id="UP000027222">
    <property type="component" value="Unassembled WGS sequence"/>
</dbReference>
<proteinExistence type="predicted"/>
<reference evidence="2" key="1">
    <citation type="journal article" date="2014" name="Proc. Natl. Acad. Sci. U.S.A.">
        <title>Extensive sampling of basidiomycete genomes demonstrates inadequacy of the white-rot/brown-rot paradigm for wood decay fungi.</title>
        <authorList>
            <person name="Riley R."/>
            <person name="Salamov A.A."/>
            <person name="Brown D.W."/>
            <person name="Nagy L.G."/>
            <person name="Floudas D."/>
            <person name="Held B.W."/>
            <person name="Levasseur A."/>
            <person name="Lombard V."/>
            <person name="Morin E."/>
            <person name="Otillar R."/>
            <person name="Lindquist E.A."/>
            <person name="Sun H."/>
            <person name="LaButti K.M."/>
            <person name="Schmutz J."/>
            <person name="Jabbour D."/>
            <person name="Luo H."/>
            <person name="Baker S.E."/>
            <person name="Pisabarro A.G."/>
            <person name="Walton J.D."/>
            <person name="Blanchette R.A."/>
            <person name="Henrissat B."/>
            <person name="Martin F."/>
            <person name="Cullen D."/>
            <person name="Hibbett D.S."/>
            <person name="Grigoriev I.V."/>
        </authorList>
    </citation>
    <scope>NUCLEOTIDE SEQUENCE [LARGE SCALE GENOMIC DNA]</scope>
    <source>
        <strain evidence="2">CBS 339.88</strain>
    </source>
</reference>
<dbReference type="HOGENOM" id="CLU_698392_0_0_1"/>
<gene>
    <name evidence="1" type="ORF">GALMADRAFT_217215</name>
</gene>
<dbReference type="EMBL" id="KL142427">
    <property type="protein sequence ID" value="KDR66130.1"/>
    <property type="molecule type" value="Genomic_DNA"/>
</dbReference>
<accession>A0A067S5L7</accession>
<name>A0A067S5L7_GALM3</name>
<protein>
    <submittedName>
        <fullName evidence="1">Uncharacterized protein</fullName>
    </submittedName>
</protein>